<gene>
    <name evidence="3" type="ORF">RIF29_30155</name>
</gene>
<reference evidence="3 4" key="1">
    <citation type="submission" date="2024-01" db="EMBL/GenBank/DDBJ databases">
        <title>The genomes of 5 underutilized Papilionoideae crops provide insights into root nodulation and disease resistanc.</title>
        <authorList>
            <person name="Yuan L."/>
        </authorList>
    </citation>
    <scope>NUCLEOTIDE SEQUENCE [LARGE SCALE GENOMIC DNA]</scope>
    <source>
        <strain evidence="3">ZHUSHIDOU_FW_LH</strain>
        <tissue evidence="3">Leaf</tissue>
    </source>
</reference>
<dbReference type="Gene3D" id="3.30.70.330">
    <property type="match status" value="1"/>
</dbReference>
<organism evidence="3 4">
    <name type="scientific">Crotalaria pallida</name>
    <name type="common">Smooth rattlebox</name>
    <name type="synonym">Crotalaria striata</name>
    <dbReference type="NCBI Taxonomy" id="3830"/>
    <lineage>
        <taxon>Eukaryota</taxon>
        <taxon>Viridiplantae</taxon>
        <taxon>Streptophyta</taxon>
        <taxon>Embryophyta</taxon>
        <taxon>Tracheophyta</taxon>
        <taxon>Spermatophyta</taxon>
        <taxon>Magnoliopsida</taxon>
        <taxon>eudicotyledons</taxon>
        <taxon>Gunneridae</taxon>
        <taxon>Pentapetalae</taxon>
        <taxon>rosids</taxon>
        <taxon>fabids</taxon>
        <taxon>Fabales</taxon>
        <taxon>Fabaceae</taxon>
        <taxon>Papilionoideae</taxon>
        <taxon>50 kb inversion clade</taxon>
        <taxon>genistoids sensu lato</taxon>
        <taxon>core genistoids</taxon>
        <taxon>Crotalarieae</taxon>
        <taxon>Crotalaria</taxon>
    </lineage>
</organism>
<dbReference type="Pfam" id="PF00076">
    <property type="entry name" value="RRM_1"/>
    <property type="match status" value="1"/>
</dbReference>
<dbReference type="PANTHER" id="PTHR34427:SF5">
    <property type="entry name" value="DUF4283 DOMAIN-CONTAINING PROTEIN"/>
    <property type="match status" value="1"/>
</dbReference>
<evidence type="ECO:0000259" key="2">
    <source>
        <dbReference type="PROSITE" id="PS50102"/>
    </source>
</evidence>
<sequence length="534" mass="60638">MRERERELGREWTWVSHSQRALKETRWAGNDRFKDRVLAQDGKDRFYVKDHLRGSTSFFFSNFPVDVGFVDLWKAFQRWGRVVDVFISQRRDKKGERFGFVRFSDVKDCDALAKKLDSICLGSFKLKVNVPRFDKVNASMERVRMKKEDVVPPLAEEEWPRLRRKDVLSSTSPMHIKEQKGVVKGKDVWKVKSNNCTDGVMEMMVDENHLSWLKKCFIGELLGLEEADGIHSKIFEAGFSNMNVMKMGGKFMLLGPKDGCEITTYLKEDAKWFSGYFSNIQPWSSKVKVRERLCWLRCYGVPVVAWSEQCFKTIAERVGKYVGLDTETQSCSRFDMGRILISTEKKAFITADLHVKIHGTLHEVHVMEEVYCYCDNASCSIDEGTVVGSEFYPSSDSEDRWQESQSGGAVLDDDVAVMENRDFFSGSAKPESVFAQNDAEVLGGGQVRDFKWDEGDTLMKGDVGKLINDDSKETLQIAFDCKNVTKNGVTLEDDSVLGADADGTEGINAVPLMVLGGDDEEEVVVEKLRKISLN</sequence>
<dbReference type="Proteomes" id="UP001372338">
    <property type="component" value="Unassembled WGS sequence"/>
</dbReference>
<comment type="caution">
    <text evidence="3">The sequence shown here is derived from an EMBL/GenBank/DDBJ whole genome shotgun (WGS) entry which is preliminary data.</text>
</comment>
<dbReference type="SUPFAM" id="SSF54928">
    <property type="entry name" value="RNA-binding domain, RBD"/>
    <property type="match status" value="1"/>
</dbReference>
<protein>
    <recommendedName>
        <fullName evidence="2">RRM domain-containing protein</fullName>
    </recommendedName>
</protein>
<proteinExistence type="predicted"/>
<dbReference type="PANTHER" id="PTHR34427">
    <property type="entry name" value="DUF4283 DOMAIN PROTEIN"/>
    <property type="match status" value="1"/>
</dbReference>
<dbReference type="InterPro" id="IPR000504">
    <property type="entry name" value="RRM_dom"/>
</dbReference>
<dbReference type="PROSITE" id="PS50102">
    <property type="entry name" value="RRM"/>
    <property type="match status" value="1"/>
</dbReference>
<keyword evidence="1" id="KW-0694">RNA-binding</keyword>
<name>A0AAN9EMN5_CROPI</name>
<dbReference type="GO" id="GO:0003723">
    <property type="term" value="F:RNA binding"/>
    <property type="evidence" value="ECO:0007669"/>
    <property type="project" value="UniProtKB-UniRule"/>
</dbReference>
<evidence type="ECO:0000313" key="4">
    <source>
        <dbReference type="Proteomes" id="UP001372338"/>
    </source>
</evidence>
<keyword evidence="4" id="KW-1185">Reference proteome</keyword>
<dbReference type="CDD" id="cd00590">
    <property type="entry name" value="RRM_SF"/>
    <property type="match status" value="1"/>
</dbReference>
<evidence type="ECO:0000313" key="3">
    <source>
        <dbReference type="EMBL" id="KAK7256698.1"/>
    </source>
</evidence>
<dbReference type="AlphaFoldDB" id="A0AAN9EMN5"/>
<dbReference type="InterPro" id="IPR012677">
    <property type="entry name" value="Nucleotide-bd_a/b_plait_sf"/>
</dbReference>
<accession>A0AAN9EMN5</accession>
<dbReference type="SMART" id="SM00360">
    <property type="entry name" value="RRM"/>
    <property type="match status" value="1"/>
</dbReference>
<evidence type="ECO:0000256" key="1">
    <source>
        <dbReference type="PROSITE-ProRule" id="PRU00176"/>
    </source>
</evidence>
<feature type="domain" description="RRM" evidence="2">
    <location>
        <begin position="56"/>
        <end position="133"/>
    </location>
</feature>
<dbReference type="InterPro" id="IPR035979">
    <property type="entry name" value="RBD_domain_sf"/>
</dbReference>
<dbReference type="EMBL" id="JAYWIO010000006">
    <property type="protein sequence ID" value="KAK7256698.1"/>
    <property type="molecule type" value="Genomic_DNA"/>
</dbReference>